<dbReference type="EMBL" id="PPRF01000004">
    <property type="protein sequence ID" value="PNZ30355.1"/>
    <property type="molecule type" value="Genomic_DNA"/>
</dbReference>
<dbReference type="AlphaFoldDB" id="A0A2K3YXP3"/>
<name>A0A2K3YXP3_9STAP</name>
<evidence type="ECO:0000313" key="1">
    <source>
        <dbReference type="EMBL" id="PNZ30355.1"/>
    </source>
</evidence>
<comment type="caution">
    <text evidence="1">The sequence shown here is derived from an EMBL/GenBank/DDBJ whole genome shotgun (WGS) entry which is preliminary data.</text>
</comment>
<evidence type="ECO:0000313" key="2">
    <source>
        <dbReference type="Proteomes" id="UP000242752"/>
    </source>
</evidence>
<organism evidence="1 2">
    <name type="scientific">Staphylococcus rostri</name>
    <dbReference type="NCBI Taxonomy" id="522262"/>
    <lineage>
        <taxon>Bacteria</taxon>
        <taxon>Bacillati</taxon>
        <taxon>Bacillota</taxon>
        <taxon>Bacilli</taxon>
        <taxon>Bacillales</taxon>
        <taxon>Staphylococcaceae</taxon>
        <taxon>Staphylococcus</taxon>
    </lineage>
</organism>
<dbReference type="RefSeq" id="WP_103357110.1">
    <property type="nucleotide sequence ID" value="NZ_CP113107.1"/>
</dbReference>
<proteinExistence type="predicted"/>
<dbReference type="Proteomes" id="UP000242752">
    <property type="component" value="Unassembled WGS sequence"/>
</dbReference>
<sequence length="292" mass="32952">MVKVLVLTDGQPYTKRYVEKLLADGHDIYVQVAPGVTQKTAGTSLTVDLFDLADVQQAMTNMDFVVIIGEPIHSYTTLTQANRYDSARLIYENLAIALDQSSVSRILVIQSKPSQVMQERFEAYALPVSYETRQTKSWQRGKNILSQVSQDVHSVRSIQALNIPLGITMEGALSLYGRFLRTLHGRLVNGVYDGEHFTILLAPFNIPLIKMKHAEHSHRTTSVIMNITGGLLVGTSARQPRFEMRRLGEGSTVCIIGLHDFVPRLPWGLYRLVQAPMHIAVSHLFRKYWEKF</sequence>
<keyword evidence="2" id="KW-1185">Reference proteome</keyword>
<gene>
    <name evidence="1" type="ORF">CD122_00705</name>
</gene>
<reference evidence="1 2" key="1">
    <citation type="submission" date="2017-08" db="EMBL/GenBank/DDBJ databases">
        <title>Draft genome sequences of 64 type strains of genus Staph aureus.</title>
        <authorList>
            <person name="Cole K."/>
            <person name="Golubchik T."/>
            <person name="Russell J."/>
            <person name="Foster D."/>
            <person name="Llewelyn M."/>
            <person name="Wilson D."/>
            <person name="Crook D."/>
            <person name="Paul J."/>
        </authorList>
    </citation>
    <scope>NUCLEOTIDE SEQUENCE [LARGE SCALE GENOMIC DNA]</scope>
    <source>
        <strain evidence="1 2">DSM 21968</strain>
    </source>
</reference>
<protein>
    <recommendedName>
        <fullName evidence="3">NAD(P)-binding domain-containing protein</fullName>
    </recommendedName>
</protein>
<evidence type="ECO:0008006" key="3">
    <source>
        <dbReference type="Google" id="ProtNLM"/>
    </source>
</evidence>
<accession>A0A2K3YXP3</accession>
<dbReference type="OrthoDB" id="9774199at2"/>